<organism evidence="1 2">
    <name type="scientific">Bacillus cereus</name>
    <dbReference type="NCBI Taxonomy" id="1396"/>
    <lineage>
        <taxon>Bacteria</taxon>
        <taxon>Bacillati</taxon>
        <taxon>Bacillota</taxon>
        <taxon>Bacilli</taxon>
        <taxon>Bacillales</taxon>
        <taxon>Bacillaceae</taxon>
        <taxon>Bacillus</taxon>
        <taxon>Bacillus cereus group</taxon>
    </lineage>
</organism>
<evidence type="ECO:0000313" key="1">
    <source>
        <dbReference type="EMBL" id="PFK47031.1"/>
    </source>
</evidence>
<evidence type="ECO:0000313" key="2">
    <source>
        <dbReference type="Proteomes" id="UP000242656"/>
    </source>
</evidence>
<sequence>MTEKIYYVFPRLDDYDAISFYKDGELILVLGVSGTAQSDAECGLGDIDIDHWLWEVGNSFIDELKETQKLIIKYTNVVDGGLTTHWSNLNKLPD</sequence>
<reference evidence="1 2" key="1">
    <citation type="submission" date="2017-09" db="EMBL/GenBank/DDBJ databases">
        <title>Large-scale bioinformatics analysis of Bacillus genomes uncovers conserved roles of natural products in bacterial physiology.</title>
        <authorList>
            <consortium name="Agbiome Team Llc"/>
            <person name="Bleich R.M."/>
            <person name="Grubbs K.J."/>
            <person name="Santa Maria K.C."/>
            <person name="Allen S.E."/>
            <person name="Farag S."/>
            <person name="Shank E.A."/>
            <person name="Bowers A."/>
        </authorList>
    </citation>
    <scope>NUCLEOTIDE SEQUENCE [LARGE SCALE GENOMIC DNA]</scope>
    <source>
        <strain evidence="1 2">AFS083043</strain>
    </source>
</reference>
<name>A0A2B0MQV2_BACCE</name>
<proteinExistence type="predicted"/>
<protein>
    <submittedName>
        <fullName evidence="1">Uncharacterized protein</fullName>
    </submittedName>
</protein>
<dbReference type="Proteomes" id="UP000242656">
    <property type="component" value="Unassembled WGS sequence"/>
</dbReference>
<dbReference type="AlphaFoldDB" id="A0A2B0MQV2"/>
<comment type="caution">
    <text evidence="1">The sequence shown here is derived from an EMBL/GenBank/DDBJ whole genome shotgun (WGS) entry which is preliminary data.</text>
</comment>
<accession>A0A2B0MQV2</accession>
<gene>
    <name evidence="1" type="ORF">COI93_02805</name>
</gene>
<dbReference type="EMBL" id="NUWN01000009">
    <property type="protein sequence ID" value="PFK47031.1"/>
    <property type="molecule type" value="Genomic_DNA"/>
</dbReference>